<proteinExistence type="predicted"/>
<comment type="caution">
    <text evidence="1">The sequence shown here is derived from an EMBL/GenBank/DDBJ whole genome shotgun (WGS) entry which is preliminary data.</text>
</comment>
<evidence type="ECO:0000313" key="1">
    <source>
        <dbReference type="EMBL" id="KAJ7990341.1"/>
    </source>
</evidence>
<reference evidence="1" key="1">
    <citation type="submission" date="2021-05" db="EMBL/GenBank/DDBJ databases">
        <authorList>
            <person name="Pan Q."/>
            <person name="Jouanno E."/>
            <person name="Zahm M."/>
            <person name="Klopp C."/>
            <person name="Cabau C."/>
            <person name="Louis A."/>
            <person name="Berthelot C."/>
            <person name="Parey E."/>
            <person name="Roest Crollius H."/>
            <person name="Montfort J."/>
            <person name="Robinson-Rechavi M."/>
            <person name="Bouchez O."/>
            <person name="Lampietro C."/>
            <person name="Lopez Roques C."/>
            <person name="Donnadieu C."/>
            <person name="Postlethwait J."/>
            <person name="Bobe J."/>
            <person name="Dillon D."/>
            <person name="Chandos A."/>
            <person name="von Hippel F."/>
            <person name="Guiguen Y."/>
        </authorList>
    </citation>
    <scope>NUCLEOTIDE SEQUENCE</scope>
    <source>
        <strain evidence="1">YG-Jan2019</strain>
    </source>
</reference>
<accession>A0ACC2FG40</accession>
<protein>
    <submittedName>
        <fullName evidence="1">Uncharacterized protein</fullName>
    </submittedName>
</protein>
<dbReference type="EMBL" id="CM055755">
    <property type="protein sequence ID" value="KAJ7990341.1"/>
    <property type="molecule type" value="Genomic_DNA"/>
</dbReference>
<dbReference type="Proteomes" id="UP001157502">
    <property type="component" value="Chromosome 28"/>
</dbReference>
<name>A0ACC2FG40_DALPE</name>
<sequence length="104" mass="11515">MMGSYTTANRILSKQPVLSHYGTIPNGQTITGQSQTTRPHLSINPVTVYVRLSVVAPVRQNLPSGFLTKIRSISVGARTSYRNSHINPAEWNLDLVKRRGPNET</sequence>
<keyword evidence="2" id="KW-1185">Reference proteome</keyword>
<gene>
    <name evidence="1" type="ORF">DPEC_G00299300</name>
</gene>
<evidence type="ECO:0000313" key="2">
    <source>
        <dbReference type="Proteomes" id="UP001157502"/>
    </source>
</evidence>
<organism evidence="1 2">
    <name type="scientific">Dallia pectoralis</name>
    <name type="common">Alaska blackfish</name>
    <dbReference type="NCBI Taxonomy" id="75939"/>
    <lineage>
        <taxon>Eukaryota</taxon>
        <taxon>Metazoa</taxon>
        <taxon>Chordata</taxon>
        <taxon>Craniata</taxon>
        <taxon>Vertebrata</taxon>
        <taxon>Euteleostomi</taxon>
        <taxon>Actinopterygii</taxon>
        <taxon>Neopterygii</taxon>
        <taxon>Teleostei</taxon>
        <taxon>Protacanthopterygii</taxon>
        <taxon>Esociformes</taxon>
        <taxon>Umbridae</taxon>
        <taxon>Dallia</taxon>
    </lineage>
</organism>